<evidence type="ECO:0008006" key="3">
    <source>
        <dbReference type="Google" id="ProtNLM"/>
    </source>
</evidence>
<gene>
    <name evidence="1" type="ORF">Pan44_18320</name>
</gene>
<dbReference type="RefSeq" id="WP_145029315.1">
    <property type="nucleotide sequence ID" value="NZ_CP036271.1"/>
</dbReference>
<proteinExistence type="predicted"/>
<dbReference type="KEGG" id="ccos:Pan44_18320"/>
<sequence>MPIYVYEIVQADGSEGPRFEIAQGMKEKPLTAHPETGEPVRRVIVPVAIGGSWTEGSMNRAMKDDKKLDKLGFTKYVKAGDGIYEKRAGKGPKIIDKNNRIKPSDLKHLD</sequence>
<keyword evidence="2" id="KW-1185">Reference proteome</keyword>
<evidence type="ECO:0000313" key="2">
    <source>
        <dbReference type="Proteomes" id="UP000315700"/>
    </source>
</evidence>
<dbReference type="InParanoid" id="A0A517SCE9"/>
<organism evidence="1 2">
    <name type="scientific">Caulifigura coniformis</name>
    <dbReference type="NCBI Taxonomy" id="2527983"/>
    <lineage>
        <taxon>Bacteria</taxon>
        <taxon>Pseudomonadati</taxon>
        <taxon>Planctomycetota</taxon>
        <taxon>Planctomycetia</taxon>
        <taxon>Planctomycetales</taxon>
        <taxon>Planctomycetaceae</taxon>
        <taxon>Caulifigura</taxon>
    </lineage>
</organism>
<evidence type="ECO:0000313" key="1">
    <source>
        <dbReference type="EMBL" id="QDT53808.1"/>
    </source>
</evidence>
<dbReference type="Proteomes" id="UP000315700">
    <property type="component" value="Chromosome"/>
</dbReference>
<dbReference type="OrthoDB" id="215655at2"/>
<protein>
    <recommendedName>
        <fullName evidence="3">Zinc ribbon domain protein</fullName>
    </recommendedName>
</protein>
<dbReference type="AlphaFoldDB" id="A0A517SCE9"/>
<reference evidence="1 2" key="1">
    <citation type="submission" date="2019-02" db="EMBL/GenBank/DDBJ databases">
        <title>Deep-cultivation of Planctomycetes and their phenomic and genomic characterization uncovers novel biology.</title>
        <authorList>
            <person name="Wiegand S."/>
            <person name="Jogler M."/>
            <person name="Boedeker C."/>
            <person name="Pinto D."/>
            <person name="Vollmers J."/>
            <person name="Rivas-Marin E."/>
            <person name="Kohn T."/>
            <person name="Peeters S.H."/>
            <person name="Heuer A."/>
            <person name="Rast P."/>
            <person name="Oberbeckmann S."/>
            <person name="Bunk B."/>
            <person name="Jeske O."/>
            <person name="Meyerdierks A."/>
            <person name="Storesund J.E."/>
            <person name="Kallscheuer N."/>
            <person name="Luecker S."/>
            <person name="Lage O.M."/>
            <person name="Pohl T."/>
            <person name="Merkel B.J."/>
            <person name="Hornburger P."/>
            <person name="Mueller R.-W."/>
            <person name="Bruemmer F."/>
            <person name="Labrenz M."/>
            <person name="Spormann A.M."/>
            <person name="Op den Camp H."/>
            <person name="Overmann J."/>
            <person name="Amann R."/>
            <person name="Jetten M.S.M."/>
            <person name="Mascher T."/>
            <person name="Medema M.H."/>
            <person name="Devos D.P."/>
            <person name="Kaster A.-K."/>
            <person name="Ovreas L."/>
            <person name="Rohde M."/>
            <person name="Galperin M.Y."/>
            <person name="Jogler C."/>
        </authorList>
    </citation>
    <scope>NUCLEOTIDE SEQUENCE [LARGE SCALE GENOMIC DNA]</scope>
    <source>
        <strain evidence="1 2">Pan44</strain>
    </source>
</reference>
<accession>A0A517SCE9</accession>
<dbReference type="EMBL" id="CP036271">
    <property type="protein sequence ID" value="QDT53808.1"/>
    <property type="molecule type" value="Genomic_DNA"/>
</dbReference>
<name>A0A517SCE9_9PLAN</name>